<feature type="domain" description="Dicer dsRNA-binding fold" evidence="23">
    <location>
        <begin position="575"/>
        <end position="667"/>
    </location>
</feature>
<evidence type="ECO:0000259" key="18">
    <source>
        <dbReference type="PROSITE" id="PS50137"/>
    </source>
</evidence>
<keyword evidence="8" id="KW-0378">Hydrolase</keyword>
<dbReference type="CDD" id="cd18034">
    <property type="entry name" value="DEXHc_dicer"/>
    <property type="match status" value="1"/>
</dbReference>
<dbReference type="PANTHER" id="PTHR14950">
    <property type="entry name" value="DICER-RELATED"/>
    <property type="match status" value="1"/>
</dbReference>
<evidence type="ECO:0000313" key="24">
    <source>
        <dbReference type="EMBL" id="BAW35366.1"/>
    </source>
</evidence>
<sequence length="1631" mass="186023">MSDTEEGQWFNPRKYQETLLDLCVKQNTILYLPTGAGKTFIAVMLIRKLMDKCAGGPEKKIAVFAANTVALVGQQAEYIRRHTDLSVGIYTGLQNVDFWSPKQWQMEIQNHEVLVMSSQVVLNVLQHGYLDAKMLQVIVFDECHRAVNDQPMKKVMDAIISKDASPRVLGLTGTLLNCNCKPSDVAGHLKALETTFKSKIATILNSEEIRSFSTNPEEMLMYYDKSEDVEALEDARHMLEDCEEFILSVDFMDDMSLEPYGPEDSHLMIDKKKVNKKLRNVLGDVRYQMSEVGVYGGYLATLLHKVELIRWQQHAENSTIAVLLETMVVTLHCVGKLLFDSMEDTPEKERLSKFSSKKLIALMSYIQKLFDKEKKIIETEKEDGKRRQKFTVLVFVDRRSSAKLLYQILKYLSLSDPKYEGIHPDFVVGFAAQQYTKENDLEKKRNQEALDRFKAGETNVLVSSDVLEEGVDIPMCNTVIRFDPPKTFRSYVQSKGRARHKSSTFHILMEEGNERFCSTMKQFKEIEQELYKILNFMASIVNDPYEEDDVPLDEDVEDDIWYVPGGVAYATVSTAIVTISIYCSRLPQDKFTDLSPLWYIQTNRDKSLTCYLKLPMNSRLRDPVKGRPASNRKMAKRYAAFEAVKQLHLCGELDDHLCAVSYEKDVMTYLTFFPFIKREAVPKGKPEAGTKKRKQLYTRKYPVLLSNCQPQPDEPVYMHLIEVTPVYPSPPPDKSRKVAFYNIFKELNGYAILSAKKIPALCDFPIFTNEGQLDVKITSNYKQYTLSEEKVNLCLGFRKMLFGYVLDLLKDFMVFDGSNEGNSYCVVPVIYKDDQLAYEIDWHVMETYKKIEPITRRSTEQRSIPVEDYSIYHHAVVAPWYRGLPPTPLYIVTKVCDDMSPQTDFPSSDVKTYEEYFLSKYNLTIVQKNQPLLEVKSIPKTLNWLRPRTPPESQQHLSKRKRLEQQKDFEEHLVPELCGSHNFPGGLWLKAIYLPTVLHRVTQMLHAEEFRSKVARETGLGPVDYPHDFRWRPLKDESFPEEVCEPDFIPVQSGTDTAVVTEDTPIDLDRTLLSDIAGIDILLYDKYCYGGIDAEDDKDDKKSSNGETVLENGLEDENKEPCVAEIEVPTIKLLDAQGGGVGPQLAEVLKALTAASSHDVFNSERLETLGDSFLKFSVGLFLFIHFDRLSEGALTVFKNHIVGNSHFYNIAKQKELGGILQVHDFTPKDGWLPPGITVPEKVRNLMLEQNVSPNFLYRLELSEEEQQTGIVEDETIADVKDLLGAWDQDPSVHSSMEDYLGVQTVNDKAMADAVEALIGVYLNEFGVDGALRFVNWLEILPAEYASPQRILFDPQPSPILRPGSDREIEFHLEGATKLEKILGYEFQNRGYLLQALSHASYVQNRITDCYQRLEFLGDAILDFLITSYLFETYSHLTPGQLTDLRSALVNNNTFAAYTVKYSIYKYCRYSALELFHKVDAFVRYQEAHGHKVTDEVLLLLEEDDTLAEAVDVPKVLGDLFESLAGAIFLDSGKSLKAVWDVYYKLMENEITLFAENIPKSAVRQLYEKCKVRPEFSDATRTSEPNILAVTVDVILQDEKKVYYGFGTTKKAAKTAAAKAALKDINKHDCKL</sequence>
<dbReference type="CDD" id="cd00593">
    <property type="entry name" value="RIBOc"/>
    <property type="match status" value="2"/>
</dbReference>
<dbReference type="PANTHER" id="PTHR14950:SF36">
    <property type="entry name" value="ENDORIBONUCLEASE DCR-2"/>
    <property type="match status" value="1"/>
</dbReference>
<dbReference type="InterPro" id="IPR014001">
    <property type="entry name" value="Helicase_ATP-bd"/>
</dbReference>
<dbReference type="Pfam" id="PF03368">
    <property type="entry name" value="Dicer_dimer"/>
    <property type="match status" value="1"/>
</dbReference>
<evidence type="ECO:0000256" key="11">
    <source>
        <dbReference type="ARBA" id="ARBA00022842"/>
    </source>
</evidence>
<dbReference type="GO" id="GO:0003723">
    <property type="term" value="F:RNA binding"/>
    <property type="evidence" value="ECO:0007669"/>
    <property type="project" value="UniProtKB-UniRule"/>
</dbReference>
<dbReference type="FunFam" id="1.10.1520.10:FF:000005">
    <property type="entry name" value="Putative endoribonuclease dicer"/>
    <property type="match status" value="1"/>
</dbReference>
<evidence type="ECO:0000256" key="7">
    <source>
        <dbReference type="ARBA" id="ARBA00022759"/>
    </source>
</evidence>
<evidence type="ECO:0000256" key="9">
    <source>
        <dbReference type="ARBA" id="ARBA00022806"/>
    </source>
</evidence>
<dbReference type="GO" id="GO:0005634">
    <property type="term" value="C:nucleus"/>
    <property type="evidence" value="ECO:0007669"/>
    <property type="project" value="TreeGrafter"/>
</dbReference>
<keyword evidence="11" id="KW-0460">Magnesium</keyword>
<evidence type="ECO:0000259" key="19">
    <source>
        <dbReference type="PROSITE" id="PS50142"/>
    </source>
</evidence>
<dbReference type="InterPro" id="IPR027417">
    <property type="entry name" value="P-loop_NTPase"/>
</dbReference>
<dbReference type="Gene3D" id="2.170.260.10">
    <property type="entry name" value="paz domain"/>
    <property type="match status" value="1"/>
</dbReference>
<keyword evidence="14" id="KW-0464">Manganese</keyword>
<dbReference type="SMART" id="SM00358">
    <property type="entry name" value="DSRM"/>
    <property type="match status" value="1"/>
</dbReference>
<dbReference type="Pfam" id="PF04851">
    <property type="entry name" value="ResIII"/>
    <property type="match status" value="1"/>
</dbReference>
<dbReference type="InterPro" id="IPR038248">
    <property type="entry name" value="Dicer_dimer_sf"/>
</dbReference>
<dbReference type="InterPro" id="IPR036085">
    <property type="entry name" value="PAZ_dom_sf"/>
</dbReference>
<dbReference type="InterPro" id="IPR001650">
    <property type="entry name" value="Helicase_C-like"/>
</dbReference>
<keyword evidence="12 16" id="KW-0694">RNA-binding</keyword>
<feature type="domain" description="DRBM" evidence="18">
    <location>
        <begin position="1557"/>
        <end position="1626"/>
    </location>
</feature>
<evidence type="ECO:0000256" key="4">
    <source>
        <dbReference type="ARBA" id="ARBA00022723"/>
    </source>
</evidence>
<dbReference type="GO" id="GO:0005524">
    <property type="term" value="F:ATP binding"/>
    <property type="evidence" value="ECO:0007669"/>
    <property type="project" value="UniProtKB-KW"/>
</dbReference>
<feature type="domain" description="PAZ" evidence="20">
    <location>
        <begin position="843"/>
        <end position="982"/>
    </location>
</feature>
<dbReference type="Gene3D" id="3.40.50.300">
    <property type="entry name" value="P-loop containing nucleotide triphosphate hydrolases"/>
    <property type="match status" value="2"/>
</dbReference>
<feature type="domain" description="Helicase C-terminal" evidence="22">
    <location>
        <begin position="371"/>
        <end position="551"/>
    </location>
</feature>
<dbReference type="InterPro" id="IPR000999">
    <property type="entry name" value="RNase_III_dom"/>
</dbReference>
<keyword evidence="9" id="KW-0347">Helicase</keyword>
<dbReference type="InterPro" id="IPR036389">
    <property type="entry name" value="RNase_III_sf"/>
</dbReference>
<keyword evidence="4" id="KW-0479">Metal-binding</keyword>
<gene>
    <name evidence="24" type="primary">LmDCR3</name>
</gene>
<dbReference type="PROSITE" id="PS51194">
    <property type="entry name" value="HELICASE_CTER"/>
    <property type="match status" value="1"/>
</dbReference>
<evidence type="ECO:0000259" key="23">
    <source>
        <dbReference type="PROSITE" id="PS51327"/>
    </source>
</evidence>
<evidence type="ECO:0000256" key="16">
    <source>
        <dbReference type="PROSITE-ProRule" id="PRU00657"/>
    </source>
</evidence>
<dbReference type="GO" id="GO:0030422">
    <property type="term" value="P:siRNA processing"/>
    <property type="evidence" value="ECO:0007669"/>
    <property type="project" value="InterPro"/>
</dbReference>
<dbReference type="InterPro" id="IPR044441">
    <property type="entry name" value="DICER_DSRM"/>
</dbReference>
<dbReference type="GO" id="GO:0003677">
    <property type="term" value="F:DNA binding"/>
    <property type="evidence" value="ECO:0007669"/>
    <property type="project" value="InterPro"/>
</dbReference>
<accession>A0A1L7NZN0</accession>
<keyword evidence="7" id="KW-0255">Endonuclease</keyword>
<evidence type="ECO:0000256" key="6">
    <source>
        <dbReference type="ARBA" id="ARBA00022741"/>
    </source>
</evidence>
<dbReference type="Pfam" id="PF02170">
    <property type="entry name" value="PAZ"/>
    <property type="match status" value="1"/>
</dbReference>
<feature type="region of interest" description="Disordered" evidence="17">
    <location>
        <begin position="1097"/>
        <end position="1116"/>
    </location>
</feature>
<dbReference type="FunFam" id="3.40.50.300:FF:000628">
    <property type="entry name" value="Endoribonuclease Dicer"/>
    <property type="match status" value="1"/>
</dbReference>
<dbReference type="Pfam" id="PF00636">
    <property type="entry name" value="Ribonuclease_3"/>
    <property type="match status" value="2"/>
</dbReference>
<dbReference type="Pfam" id="PF20931">
    <property type="entry name" value="Dicer_platform"/>
    <property type="match status" value="1"/>
</dbReference>
<evidence type="ECO:0000259" key="20">
    <source>
        <dbReference type="PROSITE" id="PS50821"/>
    </source>
</evidence>
<dbReference type="GO" id="GO:0004530">
    <property type="term" value="F:deoxyribonuclease I activity"/>
    <property type="evidence" value="ECO:0007669"/>
    <property type="project" value="TreeGrafter"/>
</dbReference>
<dbReference type="InterPro" id="IPR003100">
    <property type="entry name" value="PAZ_dom"/>
</dbReference>
<keyword evidence="6" id="KW-0547">Nucleotide-binding</keyword>
<dbReference type="Gene3D" id="3.30.160.20">
    <property type="match status" value="1"/>
</dbReference>
<dbReference type="SMART" id="SM00487">
    <property type="entry name" value="DEXDc"/>
    <property type="match status" value="1"/>
</dbReference>
<evidence type="ECO:0000256" key="15">
    <source>
        <dbReference type="ARBA" id="ARBA00035116"/>
    </source>
</evidence>
<feature type="domain" description="RNase III" evidence="19">
    <location>
        <begin position="1150"/>
        <end position="1326"/>
    </location>
</feature>
<dbReference type="InterPro" id="IPR048512">
    <property type="entry name" value="Dicer_platform"/>
</dbReference>
<evidence type="ECO:0000259" key="22">
    <source>
        <dbReference type="PROSITE" id="PS51194"/>
    </source>
</evidence>
<name>A0A1L7NZN0_LOCMI</name>
<evidence type="ECO:0000256" key="14">
    <source>
        <dbReference type="ARBA" id="ARBA00023211"/>
    </source>
</evidence>
<feature type="domain" description="Helicase ATP-binding" evidence="21">
    <location>
        <begin position="19"/>
        <end position="193"/>
    </location>
</feature>
<dbReference type="SUPFAM" id="SSF52540">
    <property type="entry name" value="P-loop containing nucleoside triphosphate hydrolases"/>
    <property type="match status" value="1"/>
</dbReference>
<dbReference type="SUPFAM" id="SSF101690">
    <property type="entry name" value="PAZ domain"/>
    <property type="match status" value="1"/>
</dbReference>
<dbReference type="GO" id="GO:0046872">
    <property type="term" value="F:metal ion binding"/>
    <property type="evidence" value="ECO:0007669"/>
    <property type="project" value="UniProtKB-KW"/>
</dbReference>
<dbReference type="InterPro" id="IPR011907">
    <property type="entry name" value="RNase_III"/>
</dbReference>
<evidence type="ECO:0000259" key="21">
    <source>
        <dbReference type="PROSITE" id="PS51192"/>
    </source>
</evidence>
<keyword evidence="5" id="KW-0677">Repeat</keyword>
<dbReference type="SMART" id="SM00535">
    <property type="entry name" value="RIBOc"/>
    <property type="match status" value="2"/>
</dbReference>
<dbReference type="PROSITE" id="PS51327">
    <property type="entry name" value="DICER_DSRBF"/>
    <property type="match status" value="1"/>
</dbReference>
<dbReference type="Pfam" id="PF20932">
    <property type="entry name" value="Dicer_dsRBD"/>
    <property type="match status" value="1"/>
</dbReference>
<dbReference type="EMBL" id="LC194137">
    <property type="protein sequence ID" value="BAW35366.1"/>
    <property type="molecule type" value="mRNA"/>
</dbReference>
<dbReference type="SMART" id="SM00490">
    <property type="entry name" value="HELICc"/>
    <property type="match status" value="1"/>
</dbReference>
<dbReference type="InterPro" id="IPR014720">
    <property type="entry name" value="dsRBD_dom"/>
</dbReference>
<evidence type="ECO:0000256" key="8">
    <source>
        <dbReference type="ARBA" id="ARBA00022801"/>
    </source>
</evidence>
<dbReference type="SUPFAM" id="SSF69065">
    <property type="entry name" value="RNase III domain-like"/>
    <property type="match status" value="2"/>
</dbReference>
<protein>
    <submittedName>
        <fullName evidence="24">Dicer3</fullName>
    </submittedName>
</protein>
<evidence type="ECO:0000256" key="1">
    <source>
        <dbReference type="ARBA" id="ARBA00001936"/>
    </source>
</evidence>
<dbReference type="HAMAP" id="MF_00104">
    <property type="entry name" value="RNase_III"/>
    <property type="match status" value="1"/>
</dbReference>
<dbReference type="InterPro" id="IPR006935">
    <property type="entry name" value="Helicase/UvrB_N"/>
</dbReference>
<reference evidence="24" key="1">
    <citation type="journal article" date="2017" name="Gene">
        <title>Geographic variation in RNAi sensitivity in the migratory locust.</title>
        <authorList>
            <person name="Sugahara R."/>
            <person name="Tanaka S."/>
            <person name="Jouraku A."/>
            <person name="Shiotsuki T."/>
        </authorList>
    </citation>
    <scope>NUCLEOTIDE SEQUENCE</scope>
    <source>
        <tissue evidence="24">Whole body</tissue>
    </source>
</reference>
<comment type="cofactor">
    <cofactor evidence="1">
        <name>Mn(2+)</name>
        <dbReference type="ChEBI" id="CHEBI:29035"/>
    </cofactor>
</comment>
<dbReference type="PROSITE" id="PS00517">
    <property type="entry name" value="RNASE_3_1"/>
    <property type="match status" value="1"/>
</dbReference>
<dbReference type="GO" id="GO:0031054">
    <property type="term" value="P:pre-miRNA processing"/>
    <property type="evidence" value="ECO:0007669"/>
    <property type="project" value="InterPro"/>
</dbReference>
<dbReference type="SUPFAM" id="SSF54768">
    <property type="entry name" value="dsRNA-binding domain-like"/>
    <property type="match status" value="1"/>
</dbReference>
<dbReference type="Pfam" id="PF00271">
    <property type="entry name" value="Helicase_C"/>
    <property type="match status" value="1"/>
</dbReference>
<proteinExistence type="evidence at transcript level"/>
<keyword evidence="10" id="KW-0067">ATP-binding</keyword>
<dbReference type="PROSITE" id="PS50821">
    <property type="entry name" value="PAZ"/>
    <property type="match status" value="1"/>
</dbReference>
<dbReference type="PROSITE" id="PS50142">
    <property type="entry name" value="RNASE_3_2"/>
    <property type="match status" value="2"/>
</dbReference>
<feature type="domain" description="RNase III" evidence="19">
    <location>
        <begin position="1375"/>
        <end position="1532"/>
    </location>
</feature>
<dbReference type="PROSITE" id="PS50137">
    <property type="entry name" value="DS_RBD"/>
    <property type="match status" value="1"/>
</dbReference>
<dbReference type="GO" id="GO:0070578">
    <property type="term" value="C:RISC-loading complex"/>
    <property type="evidence" value="ECO:0007669"/>
    <property type="project" value="TreeGrafter"/>
</dbReference>
<evidence type="ECO:0000256" key="10">
    <source>
        <dbReference type="ARBA" id="ARBA00022840"/>
    </source>
</evidence>
<evidence type="ECO:0000256" key="2">
    <source>
        <dbReference type="ARBA" id="ARBA00001946"/>
    </source>
</evidence>
<comment type="similarity">
    <text evidence="15 16">Belongs to the helicase family. Dicer subfamily.</text>
</comment>
<dbReference type="GO" id="GO:0005737">
    <property type="term" value="C:cytoplasm"/>
    <property type="evidence" value="ECO:0007669"/>
    <property type="project" value="TreeGrafter"/>
</dbReference>
<dbReference type="PROSITE" id="PS51192">
    <property type="entry name" value="HELICASE_ATP_BIND_1"/>
    <property type="match status" value="1"/>
</dbReference>
<evidence type="ECO:0000256" key="17">
    <source>
        <dbReference type="SAM" id="MobiDB-lite"/>
    </source>
</evidence>
<dbReference type="SMART" id="SM00949">
    <property type="entry name" value="PAZ"/>
    <property type="match status" value="1"/>
</dbReference>
<keyword evidence="13" id="KW-0943">RNA-mediated gene silencing</keyword>
<dbReference type="GO" id="GO:0004386">
    <property type="term" value="F:helicase activity"/>
    <property type="evidence" value="ECO:0007669"/>
    <property type="project" value="UniProtKB-KW"/>
</dbReference>
<dbReference type="GO" id="GO:0006309">
    <property type="term" value="P:apoptotic DNA fragmentation"/>
    <property type="evidence" value="ECO:0007669"/>
    <property type="project" value="TreeGrafter"/>
</dbReference>
<evidence type="ECO:0000256" key="13">
    <source>
        <dbReference type="ARBA" id="ARBA00023158"/>
    </source>
</evidence>
<comment type="cofactor">
    <cofactor evidence="2">
        <name>Mg(2+)</name>
        <dbReference type="ChEBI" id="CHEBI:18420"/>
    </cofactor>
</comment>
<dbReference type="Gene3D" id="1.10.1520.10">
    <property type="entry name" value="Ribonuclease III domain"/>
    <property type="match status" value="2"/>
</dbReference>
<evidence type="ECO:0000256" key="12">
    <source>
        <dbReference type="ARBA" id="ARBA00022884"/>
    </source>
</evidence>
<evidence type="ECO:0000256" key="5">
    <source>
        <dbReference type="ARBA" id="ARBA00022737"/>
    </source>
</evidence>
<evidence type="ECO:0000256" key="3">
    <source>
        <dbReference type="ARBA" id="ARBA00022722"/>
    </source>
</evidence>
<keyword evidence="3" id="KW-0540">Nuclease</keyword>
<dbReference type="Gene3D" id="3.30.160.380">
    <property type="entry name" value="Dicer dimerisation domain"/>
    <property type="match status" value="1"/>
</dbReference>
<dbReference type="GO" id="GO:0006364">
    <property type="term" value="P:rRNA processing"/>
    <property type="evidence" value="ECO:0007669"/>
    <property type="project" value="InterPro"/>
</dbReference>
<organism evidence="24">
    <name type="scientific">Locusta migratoria</name>
    <name type="common">Migratory locust</name>
    <dbReference type="NCBI Taxonomy" id="7004"/>
    <lineage>
        <taxon>Eukaryota</taxon>
        <taxon>Metazoa</taxon>
        <taxon>Ecdysozoa</taxon>
        <taxon>Arthropoda</taxon>
        <taxon>Hexapoda</taxon>
        <taxon>Insecta</taxon>
        <taxon>Pterygota</taxon>
        <taxon>Neoptera</taxon>
        <taxon>Polyneoptera</taxon>
        <taxon>Orthoptera</taxon>
        <taxon>Caelifera</taxon>
        <taxon>Acrididea</taxon>
        <taxon>Acridomorpha</taxon>
        <taxon>Acridoidea</taxon>
        <taxon>Acrididae</taxon>
        <taxon>Oedipodinae</taxon>
        <taxon>Locusta</taxon>
    </lineage>
</organism>
<dbReference type="InterPro" id="IPR005034">
    <property type="entry name" value="Dicer_dimerisation"/>
</dbReference>
<dbReference type="GO" id="GO:0004525">
    <property type="term" value="F:ribonuclease III activity"/>
    <property type="evidence" value="ECO:0007669"/>
    <property type="project" value="InterPro"/>
</dbReference>